<proteinExistence type="predicted"/>
<keyword evidence="3" id="KW-1185">Reference proteome</keyword>
<evidence type="ECO:0000313" key="3">
    <source>
        <dbReference type="Proteomes" id="UP000642488"/>
    </source>
</evidence>
<sequence length="153" mass="15665">MALSGCAQLPNPFAARPVSGPAPTVEDTPPPPEEIAAIVSAPRPAAAARTVDQFDTTTQEQKAAATAAPTGGETRLGEVVASLGDPTEPGLWIKTPLVTEQRSGRLEYPGSGKSAVVELRPLAGDGGSQVSLAAMRLLEAPLTDLPTLIVYAN</sequence>
<evidence type="ECO:0008006" key="4">
    <source>
        <dbReference type="Google" id="ProtNLM"/>
    </source>
</evidence>
<organism evidence="2 3">
    <name type="scientific">Palleronia pontilimi</name>
    <dbReference type="NCBI Taxonomy" id="1964209"/>
    <lineage>
        <taxon>Bacteria</taxon>
        <taxon>Pseudomonadati</taxon>
        <taxon>Pseudomonadota</taxon>
        <taxon>Alphaproteobacteria</taxon>
        <taxon>Rhodobacterales</taxon>
        <taxon>Roseobacteraceae</taxon>
        <taxon>Palleronia</taxon>
    </lineage>
</organism>
<name>A0A934MD09_9RHOB</name>
<feature type="region of interest" description="Disordered" evidence="1">
    <location>
        <begin position="1"/>
        <end position="75"/>
    </location>
</feature>
<feature type="compositionally biased region" description="Low complexity" evidence="1">
    <location>
        <begin position="56"/>
        <end position="73"/>
    </location>
</feature>
<evidence type="ECO:0000256" key="1">
    <source>
        <dbReference type="SAM" id="MobiDB-lite"/>
    </source>
</evidence>
<reference evidence="2" key="1">
    <citation type="submission" date="2020-12" db="EMBL/GenBank/DDBJ databases">
        <title>Bacterial taxonomy.</title>
        <authorList>
            <person name="Pan X."/>
        </authorList>
    </citation>
    <scope>NUCLEOTIDE SEQUENCE</scope>
    <source>
        <strain evidence="2">KCTC 52957</strain>
    </source>
</reference>
<accession>A0A934MD09</accession>
<dbReference type="EMBL" id="JAEKPD010000008">
    <property type="protein sequence ID" value="MBJ3763065.1"/>
    <property type="molecule type" value="Genomic_DNA"/>
</dbReference>
<dbReference type="Proteomes" id="UP000642488">
    <property type="component" value="Unassembled WGS sequence"/>
</dbReference>
<gene>
    <name evidence="2" type="ORF">ILP92_09945</name>
</gene>
<feature type="compositionally biased region" description="Low complexity" evidence="1">
    <location>
        <begin position="34"/>
        <end position="49"/>
    </location>
</feature>
<comment type="caution">
    <text evidence="2">The sequence shown here is derived from an EMBL/GenBank/DDBJ whole genome shotgun (WGS) entry which is preliminary data.</text>
</comment>
<protein>
    <recommendedName>
        <fullName evidence="4">D-galactarate dehydratase</fullName>
    </recommendedName>
</protein>
<dbReference type="AlphaFoldDB" id="A0A934MD09"/>
<evidence type="ECO:0000313" key="2">
    <source>
        <dbReference type="EMBL" id="MBJ3763065.1"/>
    </source>
</evidence>